<dbReference type="EMBL" id="BK014654">
    <property type="protein sequence ID" value="DAD66118.1"/>
    <property type="molecule type" value="Genomic_DNA"/>
</dbReference>
<accession>A0A8S5L899</accession>
<evidence type="ECO:0000313" key="1">
    <source>
        <dbReference type="EMBL" id="DAD66118.1"/>
    </source>
</evidence>
<organism evidence="1">
    <name type="scientific">Siphoviridae sp. ctzpQ31</name>
    <dbReference type="NCBI Taxonomy" id="2823613"/>
    <lineage>
        <taxon>Viruses</taxon>
        <taxon>Duplodnaviria</taxon>
        <taxon>Heunggongvirae</taxon>
        <taxon>Uroviricota</taxon>
        <taxon>Caudoviricetes</taxon>
    </lineage>
</organism>
<proteinExistence type="predicted"/>
<protein>
    <submittedName>
        <fullName evidence="1">Uncharacterized protein</fullName>
    </submittedName>
</protein>
<name>A0A8S5L899_9CAUD</name>
<sequence>MLKNKATRIALCEKSFYHFVIYYFENSIRYPQLAPYHFQRFKSAQS</sequence>
<reference evidence="1" key="1">
    <citation type="journal article" date="2021" name="Proc. Natl. Acad. Sci. U.S.A.">
        <title>A Catalog of Tens of Thousands of Viruses from Human Metagenomes Reveals Hidden Associations with Chronic Diseases.</title>
        <authorList>
            <person name="Tisza M.J."/>
            <person name="Buck C.B."/>
        </authorList>
    </citation>
    <scope>NUCLEOTIDE SEQUENCE</scope>
    <source>
        <strain evidence="1">CtzpQ31</strain>
    </source>
</reference>